<evidence type="ECO:0000256" key="12">
    <source>
        <dbReference type="SAM" id="MobiDB-lite"/>
    </source>
</evidence>
<keyword evidence="9 13" id="KW-1133">Transmembrane helix</keyword>
<evidence type="ECO:0000256" key="2">
    <source>
        <dbReference type="ARBA" id="ARBA00001968"/>
    </source>
</evidence>
<keyword evidence="17" id="KW-1185">Reference proteome</keyword>
<dbReference type="InterPro" id="IPR005467">
    <property type="entry name" value="His_kinase_dom"/>
</dbReference>
<keyword evidence="8 16" id="KW-0418">Kinase</keyword>
<comment type="catalytic activity">
    <reaction evidence="1">
        <text>ATP + protein L-histidine = ADP + protein N-phospho-L-histidine.</text>
        <dbReference type="EC" id="2.7.13.3"/>
    </reaction>
</comment>
<dbReference type="SMART" id="SM00304">
    <property type="entry name" value="HAMP"/>
    <property type="match status" value="1"/>
</dbReference>
<dbReference type="FunFam" id="3.30.565.10:FF:000006">
    <property type="entry name" value="Sensor histidine kinase WalK"/>
    <property type="match status" value="1"/>
</dbReference>
<dbReference type="SMART" id="SM00387">
    <property type="entry name" value="HATPase_c"/>
    <property type="match status" value="1"/>
</dbReference>
<dbReference type="SUPFAM" id="SSF55874">
    <property type="entry name" value="ATPase domain of HSP90 chaperone/DNA topoisomerase II/histidine kinase"/>
    <property type="match status" value="1"/>
</dbReference>
<dbReference type="InterPro" id="IPR003660">
    <property type="entry name" value="HAMP_dom"/>
</dbReference>
<evidence type="ECO:0000256" key="3">
    <source>
        <dbReference type="ARBA" id="ARBA00004236"/>
    </source>
</evidence>
<dbReference type="Pfam" id="PF02518">
    <property type="entry name" value="HATPase_c"/>
    <property type="match status" value="1"/>
</dbReference>
<dbReference type="EC" id="2.7.13.3" evidence="4"/>
<dbReference type="GO" id="GO:0005886">
    <property type="term" value="C:plasma membrane"/>
    <property type="evidence" value="ECO:0007669"/>
    <property type="project" value="UniProtKB-SubCell"/>
</dbReference>
<dbReference type="InterPro" id="IPR050428">
    <property type="entry name" value="TCS_sensor_his_kinase"/>
</dbReference>
<evidence type="ECO:0000256" key="13">
    <source>
        <dbReference type="SAM" id="Phobius"/>
    </source>
</evidence>
<evidence type="ECO:0000256" key="10">
    <source>
        <dbReference type="ARBA" id="ARBA00023012"/>
    </source>
</evidence>
<evidence type="ECO:0000259" key="15">
    <source>
        <dbReference type="PROSITE" id="PS50885"/>
    </source>
</evidence>
<dbReference type="SMART" id="SM00388">
    <property type="entry name" value="HisKA"/>
    <property type="match status" value="1"/>
</dbReference>
<evidence type="ECO:0000313" key="17">
    <source>
        <dbReference type="Proteomes" id="UP000187185"/>
    </source>
</evidence>
<dbReference type="FunFam" id="1.10.287.130:FF:000001">
    <property type="entry name" value="Two-component sensor histidine kinase"/>
    <property type="match status" value="1"/>
</dbReference>
<keyword evidence="5" id="KW-0597">Phosphoprotein</keyword>
<keyword evidence="10" id="KW-0902">Two-component regulatory system</keyword>
<dbReference type="STRING" id="36805.BOH66_05690"/>
<feature type="compositionally biased region" description="Basic and acidic residues" evidence="12">
    <location>
        <begin position="417"/>
        <end position="438"/>
    </location>
</feature>
<keyword evidence="7 13" id="KW-0812">Transmembrane</keyword>
<sequence>MSGEGVLAAHAKRNDRVTSWWRDVSLRAKVTGVTVAVLALGLLVAGFGTAVFLRTAQIAERDQSISQTVTLDQASSLLDVEVVDGVAQFAERSPVPLTSFYIAVYAPDGTLLATGGPASANPPEFPPTFGLDKALDQGTTPFELTSADGKTVFHAAVDILQIPGARENNVQLLALPMTPVNQTVANFIGIYTILALLTIVGGALATRWLVTLAFRGLRQVEDTAMSIAAGDFSQRMGDISPRTEVGRLKTAINAMLDRIDHALGQRDATVQQMRRFIGDASHELRTPLVTVRGYAELYRMGAIVGEEQTAQSMERIEKEAIRMGVLVEDLLALARLDERRDIVVTAVDLRPVARDAALDARATSPDREVTFLGDLSERRPQAPVTASVSPVDPATGRRRPGPAAIGATLSLLRRRPRGAETRGAEARGTETRGADTRGTEATPADAGDVAVATAPVAAVLEREPVVLGDENRIRQVVANLLGNARRYTPDGSPIELAVGVDDAAGMGWIAVIDHGEGVPPQIRDKIFQRFWRADTSRTRETGGSGLGLSIVASIVEALHGSIEVTETPGGGATFRVAFPLAEARDAAEHLFIQTQPLPRLRTDG</sequence>
<keyword evidence="11 13" id="KW-0472">Membrane</keyword>
<feature type="domain" description="HAMP" evidence="15">
    <location>
        <begin position="211"/>
        <end position="264"/>
    </location>
</feature>
<feature type="region of interest" description="Disordered" evidence="12">
    <location>
        <begin position="377"/>
        <end position="444"/>
    </location>
</feature>
<dbReference type="Gene3D" id="6.10.340.10">
    <property type="match status" value="1"/>
</dbReference>
<protein>
    <recommendedName>
        <fullName evidence="4">histidine kinase</fullName>
        <ecNumber evidence="4">2.7.13.3</ecNumber>
    </recommendedName>
</protein>
<evidence type="ECO:0000256" key="4">
    <source>
        <dbReference type="ARBA" id="ARBA00012438"/>
    </source>
</evidence>
<dbReference type="Gene3D" id="3.30.565.10">
    <property type="entry name" value="Histidine kinase-like ATPase, C-terminal domain"/>
    <property type="match status" value="1"/>
</dbReference>
<evidence type="ECO:0000256" key="9">
    <source>
        <dbReference type="ARBA" id="ARBA00022989"/>
    </source>
</evidence>
<evidence type="ECO:0000313" key="16">
    <source>
        <dbReference type="EMBL" id="APZ33805.1"/>
    </source>
</evidence>
<comment type="subcellular location">
    <subcellularLocation>
        <location evidence="3">Cell membrane</location>
    </subcellularLocation>
</comment>
<evidence type="ECO:0000259" key="14">
    <source>
        <dbReference type="PROSITE" id="PS50109"/>
    </source>
</evidence>
<dbReference type="InterPro" id="IPR004358">
    <property type="entry name" value="Sig_transdc_His_kin-like_C"/>
</dbReference>
<name>A0A1P8U6R4_9MICO</name>
<dbReference type="CDD" id="cd06225">
    <property type="entry name" value="HAMP"/>
    <property type="match status" value="1"/>
</dbReference>
<dbReference type="Proteomes" id="UP000187185">
    <property type="component" value="Chromosome"/>
</dbReference>
<comment type="cofactor">
    <cofactor evidence="2">
        <name>a divalent metal cation</name>
        <dbReference type="ChEBI" id="CHEBI:60240"/>
    </cofactor>
</comment>
<evidence type="ECO:0000256" key="11">
    <source>
        <dbReference type="ARBA" id="ARBA00023136"/>
    </source>
</evidence>
<dbReference type="Pfam" id="PF00672">
    <property type="entry name" value="HAMP"/>
    <property type="match status" value="1"/>
</dbReference>
<dbReference type="Pfam" id="PF00512">
    <property type="entry name" value="HisKA"/>
    <property type="match status" value="1"/>
</dbReference>
<evidence type="ECO:0000256" key="6">
    <source>
        <dbReference type="ARBA" id="ARBA00022679"/>
    </source>
</evidence>
<proteinExistence type="predicted"/>
<evidence type="ECO:0000256" key="5">
    <source>
        <dbReference type="ARBA" id="ARBA00022553"/>
    </source>
</evidence>
<evidence type="ECO:0000256" key="1">
    <source>
        <dbReference type="ARBA" id="ARBA00000085"/>
    </source>
</evidence>
<reference evidence="16 17" key="1">
    <citation type="submission" date="2016-12" db="EMBL/GenBank/DDBJ databases">
        <title>Complete genome sequence of Microbacterium aurum KACC 15219.</title>
        <authorList>
            <person name="Jung Y."/>
            <person name="Shin J.-H."/>
            <person name="Lee Y.-J."/>
            <person name="Yi H."/>
            <person name="Bahn Y.-S."/>
            <person name="Kim J.F."/>
            <person name="Lee D.-W."/>
        </authorList>
    </citation>
    <scope>NUCLEOTIDE SEQUENCE [LARGE SCALE GENOMIC DNA]</scope>
    <source>
        <strain evidence="16 17">KACC 15219</strain>
    </source>
</reference>
<feature type="transmembrane region" description="Helical" evidence="13">
    <location>
        <begin position="187"/>
        <end position="210"/>
    </location>
</feature>
<dbReference type="KEGG" id="maur:BOH66_05690"/>
<dbReference type="PROSITE" id="PS50885">
    <property type="entry name" value="HAMP"/>
    <property type="match status" value="1"/>
</dbReference>
<dbReference type="PANTHER" id="PTHR45436">
    <property type="entry name" value="SENSOR HISTIDINE KINASE YKOH"/>
    <property type="match status" value="1"/>
</dbReference>
<gene>
    <name evidence="16" type="ORF">BOH66_05690</name>
</gene>
<organism evidence="16 17">
    <name type="scientific">Microbacterium aurum</name>
    <dbReference type="NCBI Taxonomy" id="36805"/>
    <lineage>
        <taxon>Bacteria</taxon>
        <taxon>Bacillati</taxon>
        <taxon>Actinomycetota</taxon>
        <taxon>Actinomycetes</taxon>
        <taxon>Micrococcales</taxon>
        <taxon>Microbacteriaceae</taxon>
        <taxon>Microbacterium</taxon>
    </lineage>
</organism>
<dbReference type="GO" id="GO:0005509">
    <property type="term" value="F:calcium ion binding"/>
    <property type="evidence" value="ECO:0007669"/>
    <property type="project" value="UniProtKB-ARBA"/>
</dbReference>
<feature type="transmembrane region" description="Helical" evidence="13">
    <location>
        <begin position="30"/>
        <end position="53"/>
    </location>
</feature>
<keyword evidence="6" id="KW-0808">Transferase</keyword>
<dbReference type="InterPro" id="IPR036097">
    <property type="entry name" value="HisK_dim/P_sf"/>
</dbReference>
<accession>A0A1P8U6R4</accession>
<dbReference type="GO" id="GO:0000155">
    <property type="term" value="F:phosphorelay sensor kinase activity"/>
    <property type="evidence" value="ECO:0007669"/>
    <property type="project" value="InterPro"/>
</dbReference>
<dbReference type="AlphaFoldDB" id="A0A1P8U6R4"/>
<dbReference type="PROSITE" id="PS50109">
    <property type="entry name" value="HIS_KIN"/>
    <property type="match status" value="1"/>
</dbReference>
<dbReference type="InterPro" id="IPR003661">
    <property type="entry name" value="HisK_dim/P_dom"/>
</dbReference>
<evidence type="ECO:0000256" key="7">
    <source>
        <dbReference type="ARBA" id="ARBA00022692"/>
    </source>
</evidence>
<dbReference type="PRINTS" id="PR00344">
    <property type="entry name" value="BCTRLSENSOR"/>
</dbReference>
<dbReference type="InterPro" id="IPR036890">
    <property type="entry name" value="HATPase_C_sf"/>
</dbReference>
<feature type="domain" description="Histidine kinase" evidence="14">
    <location>
        <begin position="279"/>
        <end position="582"/>
    </location>
</feature>
<dbReference type="EMBL" id="CP018762">
    <property type="protein sequence ID" value="APZ33805.1"/>
    <property type="molecule type" value="Genomic_DNA"/>
</dbReference>
<dbReference type="CDD" id="cd00082">
    <property type="entry name" value="HisKA"/>
    <property type="match status" value="1"/>
</dbReference>
<dbReference type="SUPFAM" id="SSF47384">
    <property type="entry name" value="Homodimeric domain of signal transducing histidine kinase"/>
    <property type="match status" value="1"/>
</dbReference>
<dbReference type="InterPro" id="IPR003594">
    <property type="entry name" value="HATPase_dom"/>
</dbReference>
<dbReference type="PANTHER" id="PTHR45436:SF5">
    <property type="entry name" value="SENSOR HISTIDINE KINASE TRCS"/>
    <property type="match status" value="1"/>
</dbReference>
<dbReference type="SUPFAM" id="SSF158472">
    <property type="entry name" value="HAMP domain-like"/>
    <property type="match status" value="1"/>
</dbReference>
<dbReference type="RefSeq" id="WP_076690122.1">
    <property type="nucleotide sequence ID" value="NZ_CP018762.1"/>
</dbReference>
<dbReference type="Gene3D" id="1.10.287.130">
    <property type="match status" value="1"/>
</dbReference>
<evidence type="ECO:0000256" key="8">
    <source>
        <dbReference type="ARBA" id="ARBA00022777"/>
    </source>
</evidence>
<dbReference type="OrthoDB" id="9786919at2"/>